<dbReference type="OrthoDB" id="2143914at2759"/>
<name>A0A1J4K544_9EUKA</name>
<dbReference type="SUPFAM" id="SSF46689">
    <property type="entry name" value="Homeodomain-like"/>
    <property type="match status" value="2"/>
</dbReference>
<evidence type="ECO:0000256" key="5">
    <source>
        <dbReference type="SAM" id="MobiDB-lite"/>
    </source>
</evidence>
<feature type="domain" description="SANT" evidence="7">
    <location>
        <begin position="200"/>
        <end position="252"/>
    </location>
</feature>
<dbReference type="GO" id="GO:0042795">
    <property type="term" value="P:snRNA transcription by RNA polymerase II"/>
    <property type="evidence" value="ECO:0007669"/>
    <property type="project" value="TreeGrafter"/>
</dbReference>
<dbReference type="PROSITE" id="PS50090">
    <property type="entry name" value="MYB_LIKE"/>
    <property type="match status" value="2"/>
</dbReference>
<dbReference type="GO" id="GO:0000978">
    <property type="term" value="F:RNA polymerase II cis-regulatory region sequence-specific DNA binding"/>
    <property type="evidence" value="ECO:0007669"/>
    <property type="project" value="TreeGrafter"/>
</dbReference>
<feature type="domain" description="HTH myb-type" evidence="8">
    <location>
        <begin position="144"/>
        <end position="196"/>
    </location>
</feature>
<keyword evidence="1" id="KW-0805">Transcription regulation</keyword>
<evidence type="ECO:0000256" key="3">
    <source>
        <dbReference type="ARBA" id="ARBA00023163"/>
    </source>
</evidence>
<evidence type="ECO:0000313" key="10">
    <source>
        <dbReference type="Proteomes" id="UP000179807"/>
    </source>
</evidence>
<keyword evidence="4" id="KW-0539">Nucleus</keyword>
<dbReference type="InterPro" id="IPR001005">
    <property type="entry name" value="SANT/Myb"/>
</dbReference>
<dbReference type="VEuPathDB" id="TrichDB:TRFO_27828"/>
<dbReference type="Pfam" id="PF13921">
    <property type="entry name" value="Myb_DNA-bind_6"/>
    <property type="match status" value="1"/>
</dbReference>
<keyword evidence="3" id="KW-0804">Transcription</keyword>
<dbReference type="RefSeq" id="XP_068357757.1">
    <property type="nucleotide sequence ID" value="XM_068505793.1"/>
</dbReference>
<evidence type="ECO:0000259" key="6">
    <source>
        <dbReference type="PROSITE" id="PS50090"/>
    </source>
</evidence>
<dbReference type="CDD" id="cd00167">
    <property type="entry name" value="SANT"/>
    <property type="match status" value="2"/>
</dbReference>
<feature type="compositionally biased region" description="Polar residues" evidence="5">
    <location>
        <begin position="259"/>
        <end position="273"/>
    </location>
</feature>
<evidence type="ECO:0000256" key="1">
    <source>
        <dbReference type="ARBA" id="ARBA00023015"/>
    </source>
</evidence>
<dbReference type="GO" id="GO:0019185">
    <property type="term" value="C:snRNA-activating protein complex"/>
    <property type="evidence" value="ECO:0007669"/>
    <property type="project" value="TreeGrafter"/>
</dbReference>
<feature type="region of interest" description="Disordered" evidence="5">
    <location>
        <begin position="435"/>
        <end position="460"/>
    </location>
</feature>
<dbReference type="Gene3D" id="1.10.10.60">
    <property type="entry name" value="Homeodomain-like"/>
    <property type="match status" value="2"/>
</dbReference>
<gene>
    <name evidence="9" type="ORF">TRFO_27828</name>
</gene>
<reference evidence="9" key="1">
    <citation type="submission" date="2016-10" db="EMBL/GenBank/DDBJ databases">
        <authorList>
            <person name="Benchimol M."/>
            <person name="Almeida L.G."/>
            <person name="Vasconcelos A.T."/>
            <person name="Perreira-Neves A."/>
            <person name="Rosa I.A."/>
            <person name="Tasca T."/>
            <person name="Bogo M.R."/>
            <person name="de Souza W."/>
        </authorList>
    </citation>
    <scope>NUCLEOTIDE SEQUENCE [LARGE SCALE GENOMIC DNA]</scope>
    <source>
        <strain evidence="9">K</strain>
    </source>
</reference>
<dbReference type="InterPro" id="IPR051575">
    <property type="entry name" value="Myb-like_DNA-bd"/>
</dbReference>
<evidence type="ECO:0008006" key="11">
    <source>
        <dbReference type="Google" id="ProtNLM"/>
    </source>
</evidence>
<dbReference type="AlphaFoldDB" id="A0A1J4K544"/>
<dbReference type="Proteomes" id="UP000179807">
    <property type="component" value="Unassembled WGS sequence"/>
</dbReference>
<feature type="compositionally biased region" description="Low complexity" evidence="5">
    <location>
        <begin position="127"/>
        <end position="144"/>
    </location>
</feature>
<dbReference type="PANTHER" id="PTHR46621">
    <property type="entry name" value="SNRNA-ACTIVATING PROTEIN COMPLEX SUBUNIT 4"/>
    <property type="match status" value="1"/>
</dbReference>
<dbReference type="PROSITE" id="PS51293">
    <property type="entry name" value="SANT"/>
    <property type="match status" value="1"/>
</dbReference>
<dbReference type="GeneID" id="94840497"/>
<dbReference type="PROSITE" id="PS51294">
    <property type="entry name" value="HTH_MYB"/>
    <property type="match status" value="2"/>
</dbReference>
<evidence type="ECO:0000256" key="2">
    <source>
        <dbReference type="ARBA" id="ARBA00023125"/>
    </source>
</evidence>
<dbReference type="GO" id="GO:0042796">
    <property type="term" value="P:snRNA transcription by RNA polymerase III"/>
    <property type="evidence" value="ECO:0007669"/>
    <property type="project" value="TreeGrafter"/>
</dbReference>
<dbReference type="InterPro" id="IPR009057">
    <property type="entry name" value="Homeodomain-like_sf"/>
</dbReference>
<feature type="domain" description="Myb-like" evidence="6">
    <location>
        <begin position="197"/>
        <end position="248"/>
    </location>
</feature>
<dbReference type="EMBL" id="MLAK01000786">
    <property type="protein sequence ID" value="OHT04621.1"/>
    <property type="molecule type" value="Genomic_DNA"/>
</dbReference>
<feature type="region of interest" description="Disordered" evidence="5">
    <location>
        <begin position="253"/>
        <end position="282"/>
    </location>
</feature>
<protein>
    <recommendedName>
        <fullName evidence="11">Myb-like DNA-binding domain containing protein</fullName>
    </recommendedName>
</protein>
<evidence type="ECO:0000256" key="4">
    <source>
        <dbReference type="ARBA" id="ARBA00023242"/>
    </source>
</evidence>
<keyword evidence="2" id="KW-0238">DNA-binding</keyword>
<feature type="domain" description="Myb-like" evidence="6">
    <location>
        <begin position="144"/>
        <end position="196"/>
    </location>
</feature>
<dbReference type="GO" id="GO:0001006">
    <property type="term" value="F:RNA polymerase III type 3 promoter sequence-specific DNA binding"/>
    <property type="evidence" value="ECO:0007669"/>
    <property type="project" value="TreeGrafter"/>
</dbReference>
<dbReference type="InterPro" id="IPR017930">
    <property type="entry name" value="Myb_dom"/>
</dbReference>
<dbReference type="PANTHER" id="PTHR46621:SF1">
    <property type="entry name" value="SNRNA-ACTIVATING PROTEIN COMPLEX SUBUNIT 4"/>
    <property type="match status" value="1"/>
</dbReference>
<proteinExistence type="predicted"/>
<accession>A0A1J4K544</accession>
<keyword evidence="10" id="KW-1185">Reference proteome</keyword>
<sequence length="680" mass="77602">MYVTLKQIYHVETHSFRNYLLNIKFNLICEKSTENYLTNSMMDVSDPLVEVGISYICEICPKLDMQLLHAFRTIIARFLANQVSYQDTKILMYKMIGTSNPIDRLNEIKLLLNEPVQETSDDENDENSNQGSNSSNNGNTNNSNPRRKTRSWTSHEDQRLLAGVHKYGLDSWSAVSHFVGNSRTRSQCSQRWIRVLDPRISKDQWTAEEEEKLVHLVSTLGEKSWMRVATELGNRSDVQCRYHYMQMQKDGPIKDKSLNGLSSMSANNLSGNSSDEHEQQKQQVQLSINQIPFSLNYPLNEALLNQQIQYQMQIQPNMISNQLITSGQLNPLALSLNTPYNIQLQNQIALQNIVQSQIQNQINAHVANQMSNNMQGLNDPLLTINNHLSGPIPNIIPNQIPFQMQVQLPSYINNNISNSMPTLFVEQEQIFNSRMNQRKPDSVPPSLVPSSTTPPLSVTSQQNLHVQSNIPAFYNNSLHSSSSNTPVMNRDTNGNFNSNQNDNNDTTVFPKMSNSMNLNDNNAMNYFRLNHNNGDQENNRNSNTSNHVYNGNGICTFDIPNLQSNFQSNIQSNLPNIQKQKQLRKHTKSMPEIPIFNEQQILNPMISPHKSDFVQKTIVNQQNINEENDSSVSQQQTLDSNSLHQNNEMQEEVPIPLTTSLDLRKSEPIFDSNLWLLRVD</sequence>
<feature type="region of interest" description="Disordered" evidence="5">
    <location>
        <begin position="117"/>
        <end position="155"/>
    </location>
</feature>
<feature type="domain" description="HTH myb-type" evidence="8">
    <location>
        <begin position="197"/>
        <end position="252"/>
    </location>
</feature>
<dbReference type="SMART" id="SM00717">
    <property type="entry name" value="SANT"/>
    <property type="match status" value="2"/>
</dbReference>
<comment type="caution">
    <text evidence="9">The sequence shown here is derived from an EMBL/GenBank/DDBJ whole genome shotgun (WGS) entry which is preliminary data.</text>
</comment>
<evidence type="ECO:0000259" key="8">
    <source>
        <dbReference type="PROSITE" id="PS51294"/>
    </source>
</evidence>
<evidence type="ECO:0000259" key="7">
    <source>
        <dbReference type="PROSITE" id="PS51293"/>
    </source>
</evidence>
<feature type="compositionally biased region" description="Low complexity" evidence="5">
    <location>
        <begin position="448"/>
        <end position="460"/>
    </location>
</feature>
<evidence type="ECO:0000313" key="9">
    <source>
        <dbReference type="EMBL" id="OHT04621.1"/>
    </source>
</evidence>
<dbReference type="InterPro" id="IPR017884">
    <property type="entry name" value="SANT_dom"/>
</dbReference>
<organism evidence="9 10">
    <name type="scientific">Tritrichomonas foetus</name>
    <dbReference type="NCBI Taxonomy" id="1144522"/>
    <lineage>
        <taxon>Eukaryota</taxon>
        <taxon>Metamonada</taxon>
        <taxon>Parabasalia</taxon>
        <taxon>Tritrichomonadida</taxon>
        <taxon>Tritrichomonadidae</taxon>
        <taxon>Tritrichomonas</taxon>
    </lineage>
</organism>